<feature type="region of interest" description="Disordered" evidence="1">
    <location>
        <begin position="98"/>
        <end position="123"/>
    </location>
</feature>
<feature type="compositionally biased region" description="Basic and acidic residues" evidence="1">
    <location>
        <begin position="105"/>
        <end position="123"/>
    </location>
</feature>
<evidence type="ECO:0000313" key="4">
    <source>
        <dbReference type="Proteomes" id="UP000178406"/>
    </source>
</evidence>
<evidence type="ECO:0000313" key="3">
    <source>
        <dbReference type="EMBL" id="OGF73622.1"/>
    </source>
</evidence>
<evidence type="ECO:0000256" key="2">
    <source>
        <dbReference type="SAM" id="Phobius"/>
    </source>
</evidence>
<feature type="transmembrane region" description="Helical" evidence="2">
    <location>
        <begin position="26"/>
        <end position="47"/>
    </location>
</feature>
<comment type="caution">
    <text evidence="3">The sequence shown here is derived from an EMBL/GenBank/DDBJ whole genome shotgun (WGS) entry which is preliminary data.</text>
</comment>
<accession>A0A1F5WD15</accession>
<protein>
    <submittedName>
        <fullName evidence="3">Uncharacterized protein</fullName>
    </submittedName>
</protein>
<dbReference type="AlphaFoldDB" id="A0A1F5WD15"/>
<proteinExistence type="predicted"/>
<gene>
    <name evidence="3" type="ORF">A3J56_00575</name>
</gene>
<dbReference type="EMBL" id="MFHQ01000039">
    <property type="protein sequence ID" value="OGF73622.1"/>
    <property type="molecule type" value="Genomic_DNA"/>
</dbReference>
<keyword evidence="2" id="KW-1133">Transmembrane helix</keyword>
<organism evidence="3 4">
    <name type="scientific">Candidatus Giovannonibacteria bacterium RIFCSPHIGHO2_02_FULL_46_20</name>
    <dbReference type="NCBI Taxonomy" id="1798338"/>
    <lineage>
        <taxon>Bacteria</taxon>
        <taxon>Candidatus Giovannoniibacteriota</taxon>
    </lineage>
</organism>
<name>A0A1F5WD15_9BACT</name>
<reference evidence="3 4" key="1">
    <citation type="journal article" date="2016" name="Nat. Commun.">
        <title>Thousands of microbial genomes shed light on interconnected biogeochemical processes in an aquifer system.</title>
        <authorList>
            <person name="Anantharaman K."/>
            <person name="Brown C.T."/>
            <person name="Hug L.A."/>
            <person name="Sharon I."/>
            <person name="Castelle C.J."/>
            <person name="Probst A.J."/>
            <person name="Thomas B.C."/>
            <person name="Singh A."/>
            <person name="Wilkins M.J."/>
            <person name="Karaoz U."/>
            <person name="Brodie E.L."/>
            <person name="Williams K.H."/>
            <person name="Hubbard S.S."/>
            <person name="Banfield J.F."/>
        </authorList>
    </citation>
    <scope>NUCLEOTIDE SEQUENCE [LARGE SCALE GENOMIC DNA]</scope>
</reference>
<keyword evidence="2" id="KW-0812">Transmembrane</keyword>
<sequence>MEENLNQTPPPKELVSETNVKRNFPITPSIIGVVVLAIVIVSIVLLFSNKKKLEFIDINSNLITPEQLKHRDVDKDGLSDYDELTKYHTLFFKSDTDEDGVSDGDEVRDGADPKDNIKNIDNSKKPLPDFGDLKIKIISRQCEINFMSGDIIQVQGGGFKANEEVILRMPNNSPDDYLVGITKAGEDGEIDLEFTIPRGLNITETGVEALGIGTREQGHLLIGDIMYIANSCLHKDNSEQSSLFKSLPFKVYLPPYNNYSVKYWITAKNQGLDNPQRFSIGFDLIAKDQQIRITESRVSSFFAPPDDCREIPAFFSEDRSIDHRPCSLLLTTPSGIKVYSRKTSEHSSDSSIMTTNFYFVIAGSFVELGIIDPLNKYQDLPISNEKISNMVDAFIQIGYSEISNFKEM</sequence>
<evidence type="ECO:0000256" key="1">
    <source>
        <dbReference type="SAM" id="MobiDB-lite"/>
    </source>
</evidence>
<dbReference type="Proteomes" id="UP000178406">
    <property type="component" value="Unassembled WGS sequence"/>
</dbReference>
<keyword evidence="2" id="KW-0472">Membrane</keyword>